<evidence type="ECO:0000259" key="7">
    <source>
        <dbReference type="PROSITE" id="PS50200"/>
    </source>
</evidence>
<dbReference type="PANTHER" id="PTHR23179">
    <property type="entry name" value="T-CELL ACTIVATION RHO GTPASE ACTIVATING PROTEIN-RELATED"/>
    <property type="match status" value="1"/>
</dbReference>
<evidence type="ECO:0000256" key="6">
    <source>
        <dbReference type="SAM" id="MobiDB-lite"/>
    </source>
</evidence>
<dbReference type="SUPFAM" id="SSF50729">
    <property type="entry name" value="PH domain-like"/>
    <property type="match status" value="1"/>
</dbReference>
<dbReference type="PANTHER" id="PTHR23179:SF28">
    <property type="entry name" value="RHO GTPASE-ACTIVATING PROTEIN 20"/>
    <property type="match status" value="1"/>
</dbReference>
<comment type="caution">
    <text evidence="9">The sequence shown here is derived from an EMBL/GenBank/DDBJ whole genome shotgun (WGS) entry which is preliminary data.</text>
</comment>
<feature type="non-terminal residue" evidence="9">
    <location>
        <position position="1"/>
    </location>
</feature>
<feature type="compositionally biased region" description="Basic and acidic residues" evidence="6">
    <location>
        <begin position="870"/>
        <end position="883"/>
    </location>
</feature>
<sequence length="953" mass="104308">SQQKMKTLAQRRQSAPSLVISKALTRSRTHPVSPESCPLVQAFLAECPARLFSGHVQAQLKTGLQTQERHLFLFNDTLLVAKAKSPTHFKVKAQVRVCEMWTSNCMEEVCEGSTNPERSFVVGWPTCNFVATFSSEEHKDKWLELIKSGILEGKDRDDPKTVPLKIFAKDIGNCAYAKTLAVGNADSTDDVIRMALQQFGISGCVKDHRLWVSSSKDEPPYPLIGHEFPFSVKMSHIRDGGSSAGGLAGGAIGDPSSPTDCPGVLLLDQWLPPDNQCQFILKPNRALLGQTPLMEPAQQKTFKRKRSLINWPFWKGSNPQLDGAPLSPTALGPAQGRLFGRPLSSICSPDHGLPKAVMDMLVHLYLEGPYTRGVFRRSAGAKACRELREQLDRGTEDPEITHQSVFVIAAVLKDFLRSIPGSLLCVDLYDQWMDAMETDAGEEKMLSIQRLLHLLPAENLLLLRHVIAVLHCIQGNAQDNQMNAFNLSVCIAPSMLWSQAPSTPEMEGEGTKKVCELVRLLIDNCCSALGDDVTALFRSCSQKSSSSDHGSDASSFQMNDSSYDSLENELNDDPESPDQEQPPLRDKDKPDSRSRDSHNPLLHGDGATERTASAGAKGELRRGDGGAGGGSSLSSLDSAFSQYSTDYTTNGAVPPAEAAPVSPPFPGRSEMSPKGSPPQREAWTPPGHALSSSHGLHPNTWLRKERCLTLRQAEEDAPATNGKTHPTGNGSSTVQEAKNRSCQRRSSSPPSYQQALLQLQRNRSPFYRGAEKALTVKELRQLHDRTAGAHPKPPVAGGRLAANDHVQPPQGVFYGQSATTLVLQRQRSHPLTPNTEGQEAAGTLKLPRRASEPPVVHLGLAHGRSGTLNGERRASEVKGDHSETRFRLSPSASRAVRDYFSSQGQEDADGCLRRSQEVALAIVQGKREWQSRRCSDPRVDEFEKLFFAEESYV</sequence>
<feature type="compositionally biased region" description="Acidic residues" evidence="6">
    <location>
        <begin position="566"/>
        <end position="578"/>
    </location>
</feature>
<evidence type="ECO:0000256" key="2">
    <source>
        <dbReference type="ARBA" id="ARBA00022553"/>
    </source>
</evidence>
<feature type="region of interest" description="Disordered" evidence="6">
    <location>
        <begin position="542"/>
        <end position="633"/>
    </location>
</feature>
<dbReference type="CDD" id="cd17115">
    <property type="entry name" value="RA_RHG20"/>
    <property type="match status" value="1"/>
</dbReference>
<evidence type="ECO:0000256" key="3">
    <source>
        <dbReference type="ARBA" id="ARBA00055252"/>
    </source>
</evidence>
<dbReference type="Pfam" id="PF22286">
    <property type="entry name" value="RHG20_PH"/>
    <property type="match status" value="1"/>
</dbReference>
<dbReference type="Pfam" id="PF00620">
    <property type="entry name" value="RhoGAP"/>
    <property type="match status" value="1"/>
</dbReference>
<evidence type="ECO:0000256" key="4">
    <source>
        <dbReference type="ARBA" id="ARBA00070254"/>
    </source>
</evidence>
<dbReference type="AlphaFoldDB" id="Q4RTN3"/>
<name>Q4RTN3_TETNG</name>
<organism evidence="9">
    <name type="scientific">Tetraodon nigroviridis</name>
    <name type="common">Spotted green pufferfish</name>
    <name type="synonym">Chelonodon nigroviridis</name>
    <dbReference type="NCBI Taxonomy" id="99883"/>
    <lineage>
        <taxon>Eukaryota</taxon>
        <taxon>Metazoa</taxon>
        <taxon>Chordata</taxon>
        <taxon>Craniata</taxon>
        <taxon>Vertebrata</taxon>
        <taxon>Euteleostomi</taxon>
        <taxon>Actinopterygii</taxon>
        <taxon>Neopterygii</taxon>
        <taxon>Teleostei</taxon>
        <taxon>Neoteleostei</taxon>
        <taxon>Acanthomorphata</taxon>
        <taxon>Eupercaria</taxon>
        <taxon>Tetraodontiformes</taxon>
        <taxon>Tetradontoidea</taxon>
        <taxon>Tetraodontidae</taxon>
        <taxon>Tetraodon</taxon>
    </lineage>
</organism>
<dbReference type="CDD" id="cd13319">
    <property type="entry name" value="PH_RARhoGAP"/>
    <property type="match status" value="1"/>
</dbReference>
<dbReference type="Pfam" id="PF00788">
    <property type="entry name" value="RA"/>
    <property type="match status" value="1"/>
</dbReference>
<dbReference type="SUPFAM" id="SSF48350">
    <property type="entry name" value="GTPase activation domain, GAP"/>
    <property type="match status" value="1"/>
</dbReference>
<dbReference type="InterPro" id="IPR047888">
    <property type="entry name" value="ARHGAP20_RA"/>
</dbReference>
<evidence type="ECO:0000259" key="8">
    <source>
        <dbReference type="PROSITE" id="PS50238"/>
    </source>
</evidence>
<dbReference type="InterPro" id="IPR029071">
    <property type="entry name" value="Ubiquitin-like_domsf"/>
</dbReference>
<feature type="domain" description="Ras-associating" evidence="7">
    <location>
        <begin position="160"/>
        <end position="286"/>
    </location>
</feature>
<dbReference type="SMART" id="SM00324">
    <property type="entry name" value="RhoGAP"/>
    <property type="match status" value="1"/>
</dbReference>
<dbReference type="InterPro" id="IPR047886">
    <property type="entry name" value="ARHGAP20-like_RhoGAP"/>
</dbReference>
<gene>
    <name evidence="9" type="ORF">GSTENG00029179001</name>
</gene>
<dbReference type="CDD" id="cd04402">
    <property type="entry name" value="RhoGAP_ARHGAP20"/>
    <property type="match status" value="1"/>
</dbReference>
<evidence type="ECO:0000256" key="1">
    <source>
        <dbReference type="ARBA" id="ARBA00022468"/>
    </source>
</evidence>
<feature type="region of interest" description="Disordered" evidence="6">
    <location>
        <begin position="645"/>
        <end position="698"/>
    </location>
</feature>
<keyword evidence="1" id="KW-0343">GTPase activation</keyword>
<dbReference type="InterPro" id="IPR000159">
    <property type="entry name" value="RA_dom"/>
</dbReference>
<dbReference type="InterPro" id="IPR000198">
    <property type="entry name" value="RhoGAP_dom"/>
</dbReference>
<dbReference type="PROSITE" id="PS50200">
    <property type="entry name" value="RA"/>
    <property type="match status" value="1"/>
</dbReference>
<dbReference type="FunFam" id="2.30.29.30:FF:000217">
    <property type="entry name" value="Rho GTPase activating protein 20"/>
    <property type="match status" value="1"/>
</dbReference>
<feature type="region of interest" description="Disordered" evidence="6">
    <location>
        <begin position="861"/>
        <end position="883"/>
    </location>
</feature>
<dbReference type="FunFam" id="1.10.555.10:FF:000025">
    <property type="entry name" value="Rho GTPase-activating protein 20"/>
    <property type="match status" value="1"/>
</dbReference>
<dbReference type="InterPro" id="IPR011993">
    <property type="entry name" value="PH-like_dom_sf"/>
</dbReference>
<dbReference type="PROSITE" id="PS50238">
    <property type="entry name" value="RHOGAP"/>
    <property type="match status" value="1"/>
</dbReference>
<dbReference type="OrthoDB" id="9994905at2759"/>
<reference evidence="9" key="1">
    <citation type="journal article" date="2004" name="Nature">
        <title>Genome duplication in the teleost fish Tetraodon nigroviridis reveals the early vertebrate proto-karyotype.</title>
        <authorList>
            <person name="Jaillon O."/>
            <person name="Aury J.-M."/>
            <person name="Brunet F."/>
            <person name="Petit J.-L."/>
            <person name="Stange-Thomann N."/>
            <person name="Mauceli E."/>
            <person name="Bouneau L."/>
            <person name="Fischer C."/>
            <person name="Ozouf-Costaz C."/>
            <person name="Bernot A."/>
            <person name="Nicaud S."/>
            <person name="Jaffe D."/>
            <person name="Fisher S."/>
            <person name="Lutfalla G."/>
            <person name="Dossat C."/>
            <person name="Segurens B."/>
            <person name="Dasilva C."/>
            <person name="Salanoubat M."/>
            <person name="Levy M."/>
            <person name="Boudet N."/>
            <person name="Castellano S."/>
            <person name="Anthouard V."/>
            <person name="Jubin C."/>
            <person name="Castelli V."/>
            <person name="Katinka M."/>
            <person name="Vacherie B."/>
            <person name="Biemont C."/>
            <person name="Skalli Z."/>
            <person name="Cattolico L."/>
            <person name="Poulain J."/>
            <person name="De Berardinis V."/>
            <person name="Cruaud C."/>
            <person name="Duprat S."/>
            <person name="Brottier P."/>
            <person name="Coutanceau J.-P."/>
            <person name="Gouzy J."/>
            <person name="Parra G."/>
            <person name="Lardier G."/>
            <person name="Chapple C."/>
            <person name="McKernan K.J."/>
            <person name="McEwan P."/>
            <person name="Bosak S."/>
            <person name="Kellis M."/>
            <person name="Volff J.-N."/>
            <person name="Guigo R."/>
            <person name="Zody M.C."/>
            <person name="Mesirov J."/>
            <person name="Lindblad-Toh K."/>
            <person name="Birren B."/>
            <person name="Nusbaum C."/>
            <person name="Kahn D."/>
            <person name="Robinson-Rechavi M."/>
            <person name="Laudet V."/>
            <person name="Schachter V."/>
            <person name="Quetier F."/>
            <person name="Saurin W."/>
            <person name="Scarpelli C."/>
            <person name="Wincker P."/>
            <person name="Lander E.S."/>
            <person name="Weissenbach J."/>
            <person name="Roest Crollius H."/>
        </authorList>
    </citation>
    <scope>NUCLEOTIDE SEQUENCE [LARGE SCALE GENOMIC DNA]</scope>
</reference>
<dbReference type="GO" id="GO:0005096">
    <property type="term" value="F:GTPase activator activity"/>
    <property type="evidence" value="ECO:0007669"/>
    <property type="project" value="UniProtKB-KW"/>
</dbReference>
<feature type="region of interest" description="Disordered" evidence="6">
    <location>
        <begin position="714"/>
        <end position="753"/>
    </location>
</feature>
<evidence type="ECO:0000256" key="5">
    <source>
        <dbReference type="ARBA" id="ARBA00083374"/>
    </source>
</evidence>
<feature type="compositionally biased region" description="Basic and acidic residues" evidence="6">
    <location>
        <begin position="583"/>
        <end position="598"/>
    </location>
</feature>
<dbReference type="KEGG" id="tng:GSTEN00029179G001"/>
<feature type="compositionally biased region" description="Low complexity" evidence="6">
    <location>
        <begin position="744"/>
        <end position="753"/>
    </location>
</feature>
<protein>
    <recommendedName>
        <fullName evidence="4">Rho GTPase-activating protein 20</fullName>
    </recommendedName>
    <alternativeName>
        <fullName evidence="5">Rho-type GTPase-activating protein 20</fullName>
    </alternativeName>
</protein>
<dbReference type="SUPFAM" id="SSF54236">
    <property type="entry name" value="Ubiquitin-like"/>
    <property type="match status" value="1"/>
</dbReference>
<feature type="compositionally biased region" description="Low complexity" evidence="6">
    <location>
        <begin position="542"/>
        <end position="555"/>
    </location>
</feature>
<dbReference type="GO" id="GO:0035023">
    <property type="term" value="P:regulation of Rho protein signal transduction"/>
    <property type="evidence" value="ECO:0007669"/>
    <property type="project" value="InterPro"/>
</dbReference>
<keyword evidence="2" id="KW-0597">Phosphoprotein</keyword>
<feature type="domain" description="Rho-GAP" evidence="8">
    <location>
        <begin position="341"/>
        <end position="529"/>
    </location>
</feature>
<evidence type="ECO:0000313" key="9">
    <source>
        <dbReference type="EMBL" id="CAG08249.1"/>
    </source>
</evidence>
<comment type="function">
    <text evidence="3">GTPase activator for the Rho-type GTPases by converting them to an inactive GDP-bound state.</text>
</comment>
<dbReference type="InterPro" id="IPR008936">
    <property type="entry name" value="Rho_GTPase_activation_prot"/>
</dbReference>
<reference evidence="9" key="2">
    <citation type="submission" date="2004-02" db="EMBL/GenBank/DDBJ databases">
        <authorList>
            <consortium name="Genoscope"/>
            <consortium name="Whitehead Institute Centre for Genome Research"/>
        </authorList>
    </citation>
    <scope>NUCLEOTIDE SEQUENCE</scope>
</reference>
<dbReference type="EMBL" id="CAAE01014997">
    <property type="protein sequence ID" value="CAG08249.1"/>
    <property type="molecule type" value="Genomic_DNA"/>
</dbReference>
<dbReference type="InterPro" id="IPR047887">
    <property type="entry name" value="ARHGAP20_PH"/>
</dbReference>
<proteinExistence type="predicted"/>
<dbReference type="GO" id="GO:0007165">
    <property type="term" value="P:signal transduction"/>
    <property type="evidence" value="ECO:0007669"/>
    <property type="project" value="InterPro"/>
</dbReference>
<dbReference type="Gene3D" id="1.10.555.10">
    <property type="entry name" value="Rho GTPase activation protein"/>
    <property type="match status" value="1"/>
</dbReference>
<feature type="compositionally biased region" description="Polar residues" evidence="6">
    <location>
        <begin position="721"/>
        <end position="736"/>
    </location>
</feature>
<accession>Q4RTN3</accession>
<feature type="compositionally biased region" description="Polar residues" evidence="6">
    <location>
        <begin position="556"/>
        <end position="565"/>
    </location>
</feature>
<dbReference type="Gene3D" id="2.30.29.30">
    <property type="entry name" value="Pleckstrin-homology domain (PH domain)/Phosphotyrosine-binding domain (PTB)"/>
    <property type="match status" value="1"/>
</dbReference>